<organism evidence="1 2">
    <name type="scientific">Desulfacinum hydrothermale DSM 13146</name>
    <dbReference type="NCBI Taxonomy" id="1121390"/>
    <lineage>
        <taxon>Bacteria</taxon>
        <taxon>Pseudomonadati</taxon>
        <taxon>Thermodesulfobacteriota</taxon>
        <taxon>Syntrophobacteria</taxon>
        <taxon>Syntrophobacterales</taxon>
        <taxon>Syntrophobacteraceae</taxon>
        <taxon>Desulfacinum</taxon>
    </lineage>
</organism>
<sequence>MTGSALRGPPVSFHAPSSRVPLPPLLGILEVVDSLCGKEHPFHGSGIASKQDVLLLEVQSIRGTIRSLESLLWRLLVRSISVDPIETNRTQCWEHGSLREDSSTLEGHGAFPFRLAQRTHANPVSPKTLRRLISGSRSFGGQQGGHWRTGRESSWHQIPDFPFRLGQTLRPTAGRDFSVGLERIDLLTADP</sequence>
<dbReference type="EMBL" id="FWXF01000001">
    <property type="protein sequence ID" value="SMC16611.1"/>
    <property type="molecule type" value="Genomic_DNA"/>
</dbReference>
<protein>
    <submittedName>
        <fullName evidence="1">Uncharacterized protein</fullName>
    </submittedName>
</protein>
<proteinExistence type="predicted"/>
<dbReference type="AlphaFoldDB" id="A0A1W1WZP3"/>
<reference evidence="1 2" key="1">
    <citation type="submission" date="2017-04" db="EMBL/GenBank/DDBJ databases">
        <authorList>
            <person name="Afonso C.L."/>
            <person name="Miller P.J."/>
            <person name="Scott M.A."/>
            <person name="Spackman E."/>
            <person name="Goraichik I."/>
            <person name="Dimitrov K.M."/>
            <person name="Suarez D.L."/>
            <person name="Swayne D.E."/>
        </authorList>
    </citation>
    <scope>NUCLEOTIDE SEQUENCE [LARGE SCALE GENOMIC DNA]</scope>
    <source>
        <strain evidence="1 2">DSM 13146</strain>
    </source>
</reference>
<name>A0A1W1WZP3_9BACT</name>
<evidence type="ECO:0000313" key="1">
    <source>
        <dbReference type="EMBL" id="SMC16611.1"/>
    </source>
</evidence>
<accession>A0A1W1WZP3</accession>
<dbReference type="Proteomes" id="UP000192783">
    <property type="component" value="Unassembled WGS sequence"/>
</dbReference>
<gene>
    <name evidence="1" type="ORF">SAMN02746041_00119</name>
</gene>
<keyword evidence="2" id="KW-1185">Reference proteome</keyword>
<evidence type="ECO:0000313" key="2">
    <source>
        <dbReference type="Proteomes" id="UP000192783"/>
    </source>
</evidence>